<dbReference type="GO" id="GO:0005524">
    <property type="term" value="F:ATP binding"/>
    <property type="evidence" value="ECO:0007669"/>
    <property type="project" value="UniProtKB-KW"/>
</dbReference>
<dbReference type="GO" id="GO:0004756">
    <property type="term" value="F:selenide, water dikinase activity"/>
    <property type="evidence" value="ECO:0007669"/>
    <property type="project" value="TreeGrafter"/>
</dbReference>
<dbReference type="Gene3D" id="3.30.1330.10">
    <property type="entry name" value="PurM-like, N-terminal domain"/>
    <property type="match status" value="1"/>
</dbReference>
<dbReference type="InterPro" id="IPR004536">
    <property type="entry name" value="SPS/SelD"/>
</dbReference>
<dbReference type="Pfam" id="PF02769">
    <property type="entry name" value="AIRS_C"/>
    <property type="match status" value="1"/>
</dbReference>
<organism evidence="8">
    <name type="scientific">marine metagenome</name>
    <dbReference type="NCBI Taxonomy" id="408172"/>
    <lineage>
        <taxon>unclassified sequences</taxon>
        <taxon>metagenomes</taxon>
        <taxon>ecological metagenomes</taxon>
    </lineage>
</organism>
<proteinExistence type="predicted"/>
<name>A0A381VY71_9ZZZZ</name>
<evidence type="ECO:0000256" key="5">
    <source>
        <dbReference type="ARBA" id="ARBA00023266"/>
    </source>
</evidence>
<dbReference type="AlphaFoldDB" id="A0A381VY71"/>
<evidence type="ECO:0000259" key="6">
    <source>
        <dbReference type="Pfam" id="PF00586"/>
    </source>
</evidence>
<dbReference type="NCBIfam" id="NF002098">
    <property type="entry name" value="PRK00943.1"/>
    <property type="match status" value="1"/>
</dbReference>
<feature type="domain" description="PurM-like N-terminal" evidence="6">
    <location>
        <begin position="14"/>
        <end position="121"/>
    </location>
</feature>
<gene>
    <name evidence="8" type="ORF">METZ01_LOCUS98079</name>
</gene>
<dbReference type="NCBIfam" id="TIGR00476">
    <property type="entry name" value="selD"/>
    <property type="match status" value="1"/>
</dbReference>
<evidence type="ECO:0000256" key="1">
    <source>
        <dbReference type="ARBA" id="ARBA00022679"/>
    </source>
</evidence>
<feature type="domain" description="PurM-like C-terminal" evidence="7">
    <location>
        <begin position="133"/>
        <end position="305"/>
    </location>
</feature>
<dbReference type="PIRSF" id="PIRSF036407">
    <property type="entry name" value="Selenphspht_syn"/>
    <property type="match status" value="1"/>
</dbReference>
<keyword evidence="5" id="KW-0711">Selenium</keyword>
<keyword evidence="2" id="KW-0547">Nucleotide-binding</keyword>
<keyword evidence="3" id="KW-0418">Kinase</keyword>
<dbReference type="GO" id="GO:0016260">
    <property type="term" value="P:selenocysteine biosynthetic process"/>
    <property type="evidence" value="ECO:0007669"/>
    <property type="project" value="TreeGrafter"/>
</dbReference>
<sequence length="313" mass="33267">VHQDKVIVGFNSSEDAAVVRLDNGKLVVQTVDFFTPIVDDPYQFGQIAAANSLSDIYAMGATPRFALNIVGFPIKELPKTVLTEILKGGTDKAKEAGIPIVGGHSVDDKEPKYGLVVTGEVDESGLMTNSGAQEDDAIVLTKPLGTGMISTAIKRGLASNQMINQSVKCMTTLNANASILMKDFDAHGATDVTGFGLLGHLTEMCSASGLTAEIQFQNLPFLDGVDILANDGVFPEGTIRNLEYAAEFVSFGKDILEIQKIMSSDAQTSGGLLVALPQSKANDYVEKCTEITGLPAKQIGVFKSQTKHLINLI</sequence>
<dbReference type="SUPFAM" id="SSF56042">
    <property type="entry name" value="PurM C-terminal domain-like"/>
    <property type="match status" value="1"/>
</dbReference>
<dbReference type="CDD" id="cd02195">
    <property type="entry name" value="SelD"/>
    <property type="match status" value="1"/>
</dbReference>
<keyword evidence="1" id="KW-0808">Transferase</keyword>
<dbReference type="PANTHER" id="PTHR10256:SF0">
    <property type="entry name" value="INACTIVE SELENIDE, WATER DIKINASE-LIKE PROTEIN-RELATED"/>
    <property type="match status" value="1"/>
</dbReference>
<evidence type="ECO:0000256" key="4">
    <source>
        <dbReference type="ARBA" id="ARBA00022840"/>
    </source>
</evidence>
<dbReference type="PANTHER" id="PTHR10256">
    <property type="entry name" value="SELENIDE, WATER DIKINASE"/>
    <property type="match status" value="1"/>
</dbReference>
<feature type="non-terminal residue" evidence="8">
    <location>
        <position position="1"/>
    </location>
</feature>
<dbReference type="Gene3D" id="3.90.650.10">
    <property type="entry name" value="PurM-like C-terminal domain"/>
    <property type="match status" value="1"/>
</dbReference>
<dbReference type="EMBL" id="UINC01010141">
    <property type="protein sequence ID" value="SVA45225.1"/>
    <property type="molecule type" value="Genomic_DNA"/>
</dbReference>
<reference evidence="8" key="1">
    <citation type="submission" date="2018-05" db="EMBL/GenBank/DDBJ databases">
        <authorList>
            <person name="Lanie J.A."/>
            <person name="Ng W.-L."/>
            <person name="Kazmierczak K.M."/>
            <person name="Andrzejewski T.M."/>
            <person name="Davidsen T.M."/>
            <person name="Wayne K.J."/>
            <person name="Tettelin H."/>
            <person name="Glass J.I."/>
            <person name="Rusch D."/>
            <person name="Podicherti R."/>
            <person name="Tsui H.-C.T."/>
            <person name="Winkler M.E."/>
        </authorList>
    </citation>
    <scope>NUCLEOTIDE SEQUENCE</scope>
</reference>
<evidence type="ECO:0008006" key="9">
    <source>
        <dbReference type="Google" id="ProtNLM"/>
    </source>
</evidence>
<dbReference type="InterPro" id="IPR036921">
    <property type="entry name" value="PurM-like_N_sf"/>
</dbReference>
<dbReference type="InterPro" id="IPR010918">
    <property type="entry name" value="PurM-like_C_dom"/>
</dbReference>
<evidence type="ECO:0000313" key="8">
    <source>
        <dbReference type="EMBL" id="SVA45225.1"/>
    </source>
</evidence>
<keyword evidence="4" id="KW-0067">ATP-binding</keyword>
<dbReference type="GO" id="GO:0005737">
    <property type="term" value="C:cytoplasm"/>
    <property type="evidence" value="ECO:0007669"/>
    <property type="project" value="TreeGrafter"/>
</dbReference>
<evidence type="ECO:0000256" key="2">
    <source>
        <dbReference type="ARBA" id="ARBA00022741"/>
    </source>
</evidence>
<evidence type="ECO:0000256" key="3">
    <source>
        <dbReference type="ARBA" id="ARBA00022777"/>
    </source>
</evidence>
<evidence type="ECO:0000259" key="7">
    <source>
        <dbReference type="Pfam" id="PF02769"/>
    </source>
</evidence>
<dbReference type="Pfam" id="PF00586">
    <property type="entry name" value="AIRS"/>
    <property type="match status" value="1"/>
</dbReference>
<accession>A0A381VY71</accession>
<dbReference type="SUPFAM" id="SSF55326">
    <property type="entry name" value="PurM N-terminal domain-like"/>
    <property type="match status" value="1"/>
</dbReference>
<dbReference type="InterPro" id="IPR036676">
    <property type="entry name" value="PurM-like_C_sf"/>
</dbReference>
<protein>
    <recommendedName>
        <fullName evidence="9">PurM-like N-terminal domain-containing protein</fullName>
    </recommendedName>
</protein>
<dbReference type="InterPro" id="IPR016188">
    <property type="entry name" value="PurM-like_N"/>
</dbReference>